<sequence>MNDDFHEHFNRYLHDFRSAGGGGLSPDLIDLPEFMGQGTITRTKLRPGMELIVANCRLNDDRTIRFHSETPMIELSFWLDGSIKCSLGGERQAAGLPQSRLLFARRMRSETRYKGGQTIETCGIRLSESAFASLIGSLGGDAPLNWKRLLAEGEMSARVFCQAIDPAEQLHIRRLLACPYVPALRNMYLEGTVLELLAGYLQRYLFDDREACRKDAKKLGRTVAASIRSAADTLVRRMDDPPSLPELARLVQLSEFKLKAGFKELYGTTVFGYLRERRMERALQLLEQEKISIYEASLMTGYSNPSHFAAVFRDKFGLNPSRWRRDKS</sequence>
<dbReference type="InterPro" id="IPR018060">
    <property type="entry name" value="HTH_AraC"/>
</dbReference>
<dbReference type="GO" id="GO:0003700">
    <property type="term" value="F:DNA-binding transcription factor activity"/>
    <property type="evidence" value="ECO:0007669"/>
    <property type="project" value="InterPro"/>
</dbReference>
<dbReference type="InterPro" id="IPR009057">
    <property type="entry name" value="Homeodomain-like_sf"/>
</dbReference>
<keyword evidence="3" id="KW-0804">Transcription</keyword>
<dbReference type="Proteomes" id="UP000256977">
    <property type="component" value="Unassembled WGS sequence"/>
</dbReference>
<dbReference type="GO" id="GO:0043565">
    <property type="term" value="F:sequence-specific DNA binding"/>
    <property type="evidence" value="ECO:0007669"/>
    <property type="project" value="InterPro"/>
</dbReference>
<dbReference type="PROSITE" id="PS00041">
    <property type="entry name" value="HTH_ARAC_FAMILY_1"/>
    <property type="match status" value="1"/>
</dbReference>
<evidence type="ECO:0000313" key="6">
    <source>
        <dbReference type="Proteomes" id="UP000256977"/>
    </source>
</evidence>
<dbReference type="Pfam" id="PF12833">
    <property type="entry name" value="HTH_18"/>
    <property type="match status" value="1"/>
</dbReference>
<dbReference type="SMART" id="SM00342">
    <property type="entry name" value="HTH_ARAC"/>
    <property type="match status" value="1"/>
</dbReference>
<dbReference type="AlphaFoldDB" id="A0A3D9KFN5"/>
<evidence type="ECO:0000259" key="4">
    <source>
        <dbReference type="PROSITE" id="PS01124"/>
    </source>
</evidence>
<proteinExistence type="predicted"/>
<name>A0A3D9KFN5_9BACL</name>
<dbReference type="SUPFAM" id="SSF46689">
    <property type="entry name" value="Homeodomain-like"/>
    <property type="match status" value="2"/>
</dbReference>
<evidence type="ECO:0000313" key="5">
    <source>
        <dbReference type="EMBL" id="RED85338.1"/>
    </source>
</evidence>
<reference evidence="5 6" key="1">
    <citation type="submission" date="2018-07" db="EMBL/GenBank/DDBJ databases">
        <title>Genomic Encyclopedia of Type Strains, Phase III (KMG-III): the genomes of soil and plant-associated and newly described type strains.</title>
        <authorList>
            <person name="Whitman W."/>
        </authorList>
    </citation>
    <scope>NUCLEOTIDE SEQUENCE [LARGE SCALE GENOMIC DNA]</scope>
    <source>
        <strain evidence="5 6">CECT 7287</strain>
    </source>
</reference>
<feature type="domain" description="HTH araC/xylS-type" evidence="4">
    <location>
        <begin position="228"/>
        <end position="326"/>
    </location>
</feature>
<dbReference type="OrthoDB" id="9782503at2"/>
<evidence type="ECO:0000256" key="3">
    <source>
        <dbReference type="ARBA" id="ARBA00023163"/>
    </source>
</evidence>
<dbReference type="Gene3D" id="1.10.10.60">
    <property type="entry name" value="Homeodomain-like"/>
    <property type="match status" value="2"/>
</dbReference>
<dbReference type="InterPro" id="IPR053142">
    <property type="entry name" value="PchR_regulatory_protein"/>
</dbReference>
<keyword evidence="1" id="KW-0805">Transcription regulation</keyword>
<dbReference type="EMBL" id="QRDZ01000004">
    <property type="protein sequence ID" value="RED85338.1"/>
    <property type="molecule type" value="Genomic_DNA"/>
</dbReference>
<keyword evidence="2 5" id="KW-0238">DNA-binding</keyword>
<accession>A0A3D9KFN5</accession>
<evidence type="ECO:0000256" key="1">
    <source>
        <dbReference type="ARBA" id="ARBA00023015"/>
    </source>
</evidence>
<dbReference type="RefSeq" id="WP_116059766.1">
    <property type="nucleotide sequence ID" value="NZ_QRDZ01000004.1"/>
</dbReference>
<comment type="caution">
    <text evidence="5">The sequence shown here is derived from an EMBL/GenBank/DDBJ whole genome shotgun (WGS) entry which is preliminary data.</text>
</comment>
<gene>
    <name evidence="5" type="ORF">DFP98_10443</name>
</gene>
<evidence type="ECO:0000256" key="2">
    <source>
        <dbReference type="ARBA" id="ARBA00023125"/>
    </source>
</evidence>
<dbReference type="InterPro" id="IPR020449">
    <property type="entry name" value="Tscrpt_reg_AraC-type_HTH"/>
</dbReference>
<keyword evidence="6" id="KW-1185">Reference proteome</keyword>
<dbReference type="PANTHER" id="PTHR47893:SF1">
    <property type="entry name" value="REGULATORY PROTEIN PCHR"/>
    <property type="match status" value="1"/>
</dbReference>
<organism evidence="5 6">
    <name type="scientific">Cohnella phaseoli</name>
    <dbReference type="NCBI Taxonomy" id="456490"/>
    <lineage>
        <taxon>Bacteria</taxon>
        <taxon>Bacillati</taxon>
        <taxon>Bacillota</taxon>
        <taxon>Bacilli</taxon>
        <taxon>Bacillales</taxon>
        <taxon>Paenibacillaceae</taxon>
        <taxon>Cohnella</taxon>
    </lineage>
</organism>
<dbReference type="PANTHER" id="PTHR47893">
    <property type="entry name" value="REGULATORY PROTEIN PCHR"/>
    <property type="match status" value="1"/>
</dbReference>
<dbReference type="InterPro" id="IPR018062">
    <property type="entry name" value="HTH_AraC-typ_CS"/>
</dbReference>
<dbReference type="PRINTS" id="PR00032">
    <property type="entry name" value="HTHARAC"/>
</dbReference>
<dbReference type="PROSITE" id="PS01124">
    <property type="entry name" value="HTH_ARAC_FAMILY_2"/>
    <property type="match status" value="1"/>
</dbReference>
<protein>
    <submittedName>
        <fullName evidence="5">AraC-like DNA-binding protein</fullName>
    </submittedName>
</protein>